<keyword evidence="5" id="KW-0653">Protein transport</keyword>
<dbReference type="GO" id="GO:0006906">
    <property type="term" value="P:vesicle fusion"/>
    <property type="evidence" value="ECO:0007669"/>
    <property type="project" value="TreeGrafter"/>
</dbReference>
<evidence type="ECO:0000256" key="11">
    <source>
        <dbReference type="SAM" id="Phobius"/>
    </source>
</evidence>
<dbReference type="InterPro" id="IPR010989">
    <property type="entry name" value="SNARE"/>
</dbReference>
<gene>
    <name evidence="13" type="ORF">KFE25_014346</name>
</gene>
<dbReference type="InterPro" id="IPR045242">
    <property type="entry name" value="Syntaxin"/>
</dbReference>
<dbReference type="GO" id="GO:0031201">
    <property type="term" value="C:SNARE complex"/>
    <property type="evidence" value="ECO:0007669"/>
    <property type="project" value="TreeGrafter"/>
</dbReference>
<dbReference type="EMBL" id="JAGTXO010000037">
    <property type="protein sequence ID" value="KAG8459783.1"/>
    <property type="molecule type" value="Genomic_DNA"/>
</dbReference>
<evidence type="ECO:0000256" key="3">
    <source>
        <dbReference type="ARBA" id="ARBA00022448"/>
    </source>
</evidence>
<dbReference type="OMA" id="NRKMCII"/>
<dbReference type="Gene3D" id="1.20.58.70">
    <property type="match status" value="1"/>
</dbReference>
<dbReference type="GO" id="GO:0000149">
    <property type="term" value="F:SNARE binding"/>
    <property type="evidence" value="ECO:0007669"/>
    <property type="project" value="TreeGrafter"/>
</dbReference>
<dbReference type="SMART" id="SM00397">
    <property type="entry name" value="t_SNARE"/>
    <property type="match status" value="1"/>
</dbReference>
<dbReference type="GO" id="GO:0048278">
    <property type="term" value="P:vesicle docking"/>
    <property type="evidence" value="ECO:0007669"/>
    <property type="project" value="TreeGrafter"/>
</dbReference>
<evidence type="ECO:0000256" key="6">
    <source>
        <dbReference type="ARBA" id="ARBA00022989"/>
    </source>
</evidence>
<dbReference type="PANTHER" id="PTHR19957:SF83">
    <property type="entry name" value="SYNTAXIN-16"/>
    <property type="match status" value="1"/>
</dbReference>
<organism evidence="13 14">
    <name type="scientific">Diacronema lutheri</name>
    <name type="common">Unicellular marine alga</name>
    <name type="synonym">Monochrysis lutheri</name>
    <dbReference type="NCBI Taxonomy" id="2081491"/>
    <lineage>
        <taxon>Eukaryota</taxon>
        <taxon>Haptista</taxon>
        <taxon>Haptophyta</taxon>
        <taxon>Pavlovophyceae</taxon>
        <taxon>Pavlovales</taxon>
        <taxon>Pavlovaceae</taxon>
        <taxon>Diacronema</taxon>
    </lineage>
</organism>
<dbReference type="AlphaFoldDB" id="A0A8J5X5D1"/>
<protein>
    <recommendedName>
        <fullName evidence="12">t-SNARE coiled-coil homology domain-containing protein</fullName>
    </recommendedName>
</protein>
<dbReference type="Proteomes" id="UP000751190">
    <property type="component" value="Unassembled WGS sequence"/>
</dbReference>
<keyword evidence="7" id="KW-0333">Golgi apparatus</keyword>
<feature type="transmembrane region" description="Helical" evidence="11">
    <location>
        <begin position="293"/>
        <end position="314"/>
    </location>
</feature>
<proteinExistence type="inferred from homology"/>
<keyword evidence="9 11" id="KW-0472">Membrane</keyword>
<dbReference type="OrthoDB" id="10251371at2759"/>
<evidence type="ECO:0000256" key="10">
    <source>
        <dbReference type="SAM" id="Coils"/>
    </source>
</evidence>
<keyword evidence="6 11" id="KW-1133">Transmembrane helix</keyword>
<evidence type="ECO:0000256" key="1">
    <source>
        <dbReference type="ARBA" id="ARBA00004409"/>
    </source>
</evidence>
<evidence type="ECO:0000259" key="12">
    <source>
        <dbReference type="PROSITE" id="PS50192"/>
    </source>
</evidence>
<reference evidence="13" key="1">
    <citation type="submission" date="2021-05" db="EMBL/GenBank/DDBJ databases">
        <title>The genome of the haptophyte Pavlova lutheri (Diacronema luteri, Pavlovales) - a model for lipid biosynthesis in eukaryotic algae.</title>
        <authorList>
            <person name="Hulatt C.J."/>
            <person name="Posewitz M.C."/>
        </authorList>
    </citation>
    <scope>NUCLEOTIDE SEQUENCE</scope>
    <source>
        <strain evidence="13">NIVA-4/92</strain>
    </source>
</reference>
<evidence type="ECO:0000256" key="5">
    <source>
        <dbReference type="ARBA" id="ARBA00022927"/>
    </source>
</evidence>
<dbReference type="GO" id="GO:0000139">
    <property type="term" value="C:Golgi membrane"/>
    <property type="evidence" value="ECO:0007669"/>
    <property type="project" value="UniProtKB-SubCell"/>
</dbReference>
<evidence type="ECO:0000313" key="13">
    <source>
        <dbReference type="EMBL" id="KAG8459783.1"/>
    </source>
</evidence>
<sequence>MASRSRTSEFIKCRERARGNRRTNKNIELKELKVDRSLLKTHAGASDDDGTSSCENACSITVPPLWMQVVDDLNRDINSIRTKLNELRHDHGRHLLPGFNDEDDKEVKIQRSAAEITALFKQCERQMKALSAENRAHGSSPDSSGDIVRSNILATSATQLQELHFQFRRQQKTYLSNLQGQQVDERKGMDASDFSAASITREAEALLDPRFDGDQLQLLEQNERQIAERNAAVEQIMTSVVELQEIFKEIHVLVIDQGTLLDRIDYNIEQAADKIGGAVKQLEDAEKYQKNSKVMLCIYLLLVLCCAMAVVLVIKKSMQRKTY</sequence>
<comment type="caution">
    <text evidence="13">The sequence shown here is derived from an EMBL/GenBank/DDBJ whole genome shotgun (WGS) entry which is preliminary data.</text>
</comment>
<dbReference type="InterPro" id="IPR000727">
    <property type="entry name" value="T_SNARE_dom"/>
</dbReference>
<feature type="domain" description="T-SNARE coiled-coil homology" evidence="12">
    <location>
        <begin position="223"/>
        <end position="285"/>
    </location>
</feature>
<dbReference type="PANTHER" id="PTHR19957">
    <property type="entry name" value="SYNTAXIN"/>
    <property type="match status" value="1"/>
</dbReference>
<comment type="subcellular location">
    <subcellularLocation>
        <location evidence="1">Golgi apparatus membrane</location>
        <topology evidence="1">Single-pass type IV membrane protein</topology>
    </subcellularLocation>
</comment>
<keyword evidence="3" id="KW-0813">Transport</keyword>
<dbReference type="Pfam" id="PF05739">
    <property type="entry name" value="SNARE"/>
    <property type="match status" value="1"/>
</dbReference>
<keyword evidence="4 11" id="KW-0812">Transmembrane</keyword>
<dbReference type="CDD" id="cd15845">
    <property type="entry name" value="SNARE_syntaxin16"/>
    <property type="match status" value="1"/>
</dbReference>
<evidence type="ECO:0000256" key="9">
    <source>
        <dbReference type="ARBA" id="ARBA00023136"/>
    </source>
</evidence>
<evidence type="ECO:0000313" key="14">
    <source>
        <dbReference type="Proteomes" id="UP000751190"/>
    </source>
</evidence>
<feature type="coiled-coil region" evidence="10">
    <location>
        <begin position="70"/>
        <end position="133"/>
    </location>
</feature>
<evidence type="ECO:0000256" key="4">
    <source>
        <dbReference type="ARBA" id="ARBA00022692"/>
    </source>
</evidence>
<dbReference type="GO" id="GO:0005484">
    <property type="term" value="F:SNAP receptor activity"/>
    <property type="evidence" value="ECO:0007669"/>
    <property type="project" value="TreeGrafter"/>
</dbReference>
<dbReference type="PROSITE" id="PS50192">
    <property type="entry name" value="T_SNARE"/>
    <property type="match status" value="1"/>
</dbReference>
<keyword evidence="8 10" id="KW-0175">Coiled coil</keyword>
<name>A0A8J5X5D1_DIALT</name>
<evidence type="ECO:0000256" key="7">
    <source>
        <dbReference type="ARBA" id="ARBA00023034"/>
    </source>
</evidence>
<dbReference type="SUPFAM" id="SSF47661">
    <property type="entry name" value="t-snare proteins"/>
    <property type="match status" value="1"/>
</dbReference>
<evidence type="ECO:0000256" key="8">
    <source>
        <dbReference type="ARBA" id="ARBA00023054"/>
    </source>
</evidence>
<evidence type="ECO:0000256" key="2">
    <source>
        <dbReference type="ARBA" id="ARBA00009063"/>
    </source>
</evidence>
<accession>A0A8J5X5D1</accession>
<dbReference type="GO" id="GO:0006886">
    <property type="term" value="P:intracellular protein transport"/>
    <property type="evidence" value="ECO:0007669"/>
    <property type="project" value="TreeGrafter"/>
</dbReference>
<comment type="similarity">
    <text evidence="2">Belongs to the syntaxin family.</text>
</comment>
<keyword evidence="14" id="KW-1185">Reference proteome</keyword>